<dbReference type="AlphaFoldDB" id="A0A067NST3"/>
<dbReference type="HOGENOM" id="CLU_567561_0_0_1"/>
<feature type="compositionally biased region" description="Low complexity" evidence="1">
    <location>
        <begin position="254"/>
        <end position="272"/>
    </location>
</feature>
<reference evidence="4" key="1">
    <citation type="journal article" date="2014" name="Proc. Natl. Acad. Sci. U.S.A.">
        <title>Extensive sampling of basidiomycete genomes demonstrates inadequacy of the white-rot/brown-rot paradigm for wood decay fungi.</title>
        <authorList>
            <person name="Riley R."/>
            <person name="Salamov A.A."/>
            <person name="Brown D.W."/>
            <person name="Nagy L.G."/>
            <person name="Floudas D."/>
            <person name="Held B.W."/>
            <person name="Levasseur A."/>
            <person name="Lombard V."/>
            <person name="Morin E."/>
            <person name="Otillar R."/>
            <person name="Lindquist E.A."/>
            <person name="Sun H."/>
            <person name="LaButti K.M."/>
            <person name="Schmutz J."/>
            <person name="Jabbour D."/>
            <person name="Luo H."/>
            <person name="Baker S.E."/>
            <person name="Pisabarro A.G."/>
            <person name="Walton J.D."/>
            <person name="Blanchette R.A."/>
            <person name="Henrissat B."/>
            <person name="Martin F."/>
            <person name="Cullen D."/>
            <person name="Hibbett D.S."/>
            <person name="Grigoriev I.V."/>
        </authorList>
    </citation>
    <scope>NUCLEOTIDE SEQUENCE [LARGE SCALE GENOMIC DNA]</scope>
    <source>
        <strain evidence="4">PC15</strain>
    </source>
</reference>
<name>A0A067NST3_PLEO1</name>
<accession>A0A067NST3</accession>
<feature type="region of interest" description="Disordered" evidence="1">
    <location>
        <begin position="80"/>
        <end position="169"/>
    </location>
</feature>
<feature type="chain" id="PRO_5001646945" evidence="2">
    <location>
        <begin position="30"/>
        <end position="481"/>
    </location>
</feature>
<dbReference type="EMBL" id="KL198009">
    <property type="protein sequence ID" value="KDQ27157.1"/>
    <property type="molecule type" value="Genomic_DNA"/>
</dbReference>
<evidence type="ECO:0000256" key="1">
    <source>
        <dbReference type="SAM" id="MobiDB-lite"/>
    </source>
</evidence>
<organism evidence="3 4">
    <name type="scientific">Pleurotus ostreatus (strain PC15)</name>
    <name type="common">Oyster mushroom</name>
    <dbReference type="NCBI Taxonomy" id="1137138"/>
    <lineage>
        <taxon>Eukaryota</taxon>
        <taxon>Fungi</taxon>
        <taxon>Dikarya</taxon>
        <taxon>Basidiomycota</taxon>
        <taxon>Agaricomycotina</taxon>
        <taxon>Agaricomycetes</taxon>
        <taxon>Agaricomycetidae</taxon>
        <taxon>Agaricales</taxon>
        <taxon>Pleurotineae</taxon>
        <taxon>Pleurotaceae</taxon>
        <taxon>Pleurotus</taxon>
    </lineage>
</organism>
<feature type="compositionally biased region" description="Low complexity" evidence="1">
    <location>
        <begin position="200"/>
        <end position="231"/>
    </location>
</feature>
<feature type="compositionally biased region" description="Pro residues" evidence="1">
    <location>
        <begin position="232"/>
        <end position="253"/>
    </location>
</feature>
<gene>
    <name evidence="3" type="ORF">PLEOSDRAFT_1089978</name>
</gene>
<evidence type="ECO:0000313" key="4">
    <source>
        <dbReference type="Proteomes" id="UP000027073"/>
    </source>
</evidence>
<feature type="region of interest" description="Disordered" evidence="1">
    <location>
        <begin position="200"/>
        <end position="281"/>
    </location>
</feature>
<evidence type="ECO:0000313" key="3">
    <source>
        <dbReference type="EMBL" id="KDQ27157.1"/>
    </source>
</evidence>
<dbReference type="InParanoid" id="A0A067NST3"/>
<dbReference type="VEuPathDB" id="FungiDB:PLEOSDRAFT_1089978"/>
<proteinExistence type="predicted"/>
<dbReference type="OrthoDB" id="2310204at2759"/>
<dbReference type="Proteomes" id="UP000027073">
    <property type="component" value="Unassembled WGS sequence"/>
</dbReference>
<evidence type="ECO:0000256" key="2">
    <source>
        <dbReference type="SAM" id="SignalP"/>
    </source>
</evidence>
<keyword evidence="2" id="KW-0732">Signal</keyword>
<feature type="signal peptide" evidence="2">
    <location>
        <begin position="1"/>
        <end position="29"/>
    </location>
</feature>
<protein>
    <submittedName>
        <fullName evidence="3">Uncharacterized protein</fullName>
    </submittedName>
</protein>
<sequence>MLAILHRPQSYPATLVIALLLSLSLRAASLSVSIPSAGPGSGVDLVADSRAGAIVETRADADAGNASTTRAGVGASGVVADPELAKPTDTKVNVDVGVNNSTSSSSTTTSSSTSSSSSNTSTSTTTTTSSTSSTSNTQADGITSTTTETTTTTTETTETVTTETTADTSASAGADFTTITTTTTITTVTTIVTDVTTQTTGAGTTSATTTTSTTTTTTTTTTQTTSSSSSPSSPPSPSSAPTSPPSPSAPPTSPTLTDTTATQATPTPSSTAVPDFVPVAPGGGSMLDKSAGLGEPLNVIISARSHPSVRTKAGLTQWAQAIGFSTECLGLHLGTPQTANLGDGAGDVDELGVWRADFHSPLLGTCLESLIGGNHFRAWIQNFNATTGSGGAVFLAVSQEEDSTQHHNIVPNGYNLGRDNLVDAALGTHQHPFLPYKFVTTSADLTGLLAPGAEGVNHNIAQDGVVKLLTVDRRSTFDFGF</sequence>
<feature type="compositionally biased region" description="Low complexity" evidence="1">
    <location>
        <begin position="99"/>
        <end position="169"/>
    </location>
</feature>